<dbReference type="PANTHER" id="PTHR30341:SF0">
    <property type="entry name" value="NA(+)_H(+) ANTIPORTER NHAA"/>
    <property type="match status" value="1"/>
</dbReference>
<dbReference type="FunFam" id="1.20.1530.10:FF:000001">
    <property type="entry name" value="Na(+)/H(+) antiporter NhaA"/>
    <property type="match status" value="1"/>
</dbReference>
<feature type="transmembrane region" description="Helical" evidence="12">
    <location>
        <begin position="110"/>
        <end position="130"/>
    </location>
</feature>
<evidence type="ECO:0000256" key="1">
    <source>
        <dbReference type="ARBA" id="ARBA00004429"/>
    </source>
</evidence>
<evidence type="ECO:0000256" key="4">
    <source>
        <dbReference type="ARBA" id="ARBA00022475"/>
    </source>
</evidence>
<dbReference type="NCBIfam" id="TIGR00773">
    <property type="entry name" value="NhaA"/>
    <property type="match status" value="1"/>
</dbReference>
<protein>
    <recommendedName>
        <fullName evidence="12">Na(+)/H(+) antiporter NhaA</fullName>
    </recommendedName>
    <alternativeName>
        <fullName evidence="12">Sodium/proton antiporter NhaA</fullName>
    </alternativeName>
</protein>
<keyword evidence="4 12" id="KW-1003">Cell membrane</keyword>
<evidence type="ECO:0000313" key="13">
    <source>
        <dbReference type="EMBL" id="STU57537.1"/>
    </source>
</evidence>
<evidence type="ECO:0000256" key="12">
    <source>
        <dbReference type="HAMAP-Rule" id="MF_01844"/>
    </source>
</evidence>
<organism evidence="13 14">
    <name type="scientific">Klebsiella pneumoniae subsp. ozaenae</name>
    <dbReference type="NCBI Taxonomy" id="574"/>
    <lineage>
        <taxon>Bacteria</taxon>
        <taxon>Pseudomonadati</taxon>
        <taxon>Pseudomonadota</taxon>
        <taxon>Gammaproteobacteria</taxon>
        <taxon>Enterobacterales</taxon>
        <taxon>Enterobacteriaceae</taxon>
        <taxon>Klebsiella/Raoultella group</taxon>
        <taxon>Klebsiella</taxon>
        <taxon>Klebsiella pneumoniae complex</taxon>
    </lineage>
</organism>
<comment type="subcellular location">
    <subcellularLocation>
        <location evidence="1">Cell inner membrane</location>
        <topology evidence="1">Multi-pass membrane protein</topology>
    </subcellularLocation>
    <subcellularLocation>
        <location evidence="12">Cell membrane</location>
        <topology evidence="12">Multi-pass membrane protein</topology>
    </subcellularLocation>
</comment>
<name>A0A377Z0F2_KLEPO</name>
<keyword evidence="7 12" id="KW-1133">Transmembrane helix</keyword>
<keyword evidence="5" id="KW-0997">Cell inner membrane</keyword>
<keyword evidence="3 12" id="KW-0050">Antiport</keyword>
<comment type="function">
    <text evidence="12">Na(+)/H(+) antiporter that extrudes sodium in exchange for external protons.</text>
</comment>
<keyword evidence="6 12" id="KW-0812">Transmembrane</keyword>
<keyword evidence="9 12" id="KW-0406">Ion transport</keyword>
<evidence type="ECO:0000256" key="8">
    <source>
        <dbReference type="ARBA" id="ARBA00023053"/>
    </source>
</evidence>
<feature type="transmembrane region" description="Helical" evidence="12">
    <location>
        <begin position="344"/>
        <end position="367"/>
    </location>
</feature>
<dbReference type="InterPro" id="IPR023171">
    <property type="entry name" value="Na/H_antiporter_dom_sf"/>
</dbReference>
<dbReference type="STRING" id="1218098.GCA_001598715_02785"/>
<keyword evidence="8 12" id="KW-0915">Sodium</keyword>
<evidence type="ECO:0000256" key="11">
    <source>
        <dbReference type="ARBA" id="ARBA00023201"/>
    </source>
</evidence>
<accession>A0A377Z0F2</accession>
<evidence type="ECO:0000256" key="7">
    <source>
        <dbReference type="ARBA" id="ARBA00022989"/>
    </source>
</evidence>
<feature type="transmembrane region" description="Helical" evidence="12">
    <location>
        <begin position="223"/>
        <end position="253"/>
    </location>
</feature>
<evidence type="ECO:0000256" key="6">
    <source>
        <dbReference type="ARBA" id="ARBA00022692"/>
    </source>
</evidence>
<evidence type="ECO:0000256" key="9">
    <source>
        <dbReference type="ARBA" id="ARBA00023065"/>
    </source>
</evidence>
<evidence type="ECO:0000256" key="5">
    <source>
        <dbReference type="ARBA" id="ARBA00022519"/>
    </source>
</evidence>
<dbReference type="EMBL" id="UGLW01000003">
    <property type="protein sequence ID" value="STU57537.1"/>
    <property type="molecule type" value="Genomic_DNA"/>
</dbReference>
<evidence type="ECO:0000256" key="3">
    <source>
        <dbReference type="ARBA" id="ARBA00022449"/>
    </source>
</evidence>
<gene>
    <name evidence="12 13" type="primary">nhaA</name>
    <name evidence="13" type="ORF">NCTC10313_01329</name>
</gene>
<keyword evidence="2 12" id="KW-0813">Transport</keyword>
<dbReference type="HAMAP" id="MF_01844">
    <property type="entry name" value="NhaA"/>
    <property type="match status" value="1"/>
</dbReference>
<feature type="transmembrane region" description="Helical" evidence="12">
    <location>
        <begin position="32"/>
        <end position="55"/>
    </location>
</feature>
<dbReference type="NCBIfam" id="NF007112">
    <property type="entry name" value="PRK09561.1"/>
    <property type="match status" value="1"/>
</dbReference>
<feature type="transmembrane region" description="Helical" evidence="12">
    <location>
        <begin position="142"/>
        <end position="161"/>
    </location>
</feature>
<dbReference type="GO" id="GO:0005886">
    <property type="term" value="C:plasma membrane"/>
    <property type="evidence" value="ECO:0007669"/>
    <property type="project" value="UniProtKB-SubCell"/>
</dbReference>
<reference evidence="13 14" key="1">
    <citation type="submission" date="2018-06" db="EMBL/GenBank/DDBJ databases">
        <authorList>
            <consortium name="Pathogen Informatics"/>
            <person name="Doyle S."/>
        </authorList>
    </citation>
    <scope>NUCLEOTIDE SEQUENCE [LARGE SCALE GENOMIC DNA]</scope>
    <source>
        <strain evidence="13 14">NCTC10313</strain>
    </source>
</reference>
<dbReference type="GO" id="GO:0015385">
    <property type="term" value="F:sodium:proton antiporter activity"/>
    <property type="evidence" value="ECO:0007669"/>
    <property type="project" value="UniProtKB-UniRule"/>
</dbReference>
<dbReference type="Proteomes" id="UP000254487">
    <property type="component" value="Unassembled WGS sequence"/>
</dbReference>
<sequence>MYYAFIELFTNRMKVKVKHLQRFFSSDASGGIVLIIAAALAMVMANTSVTSGMYHSFLETPVQLRVGALEINKNMLLWINDALMAVFFLLIGLEVKRELIQGSLASRRQAVFPVIAALGGMIVPALVYLAFNAQDPVAREGWAIPAATDIAFALGVLALLGSRVPTALKIFLMALAIIDDLGAIVIIALFYTHDLSMLSLGVAAAAIAVLVALNLSGVRRTGIYILVGAVLWTAVLKSGVHATLAGVIVGFMIPLEEKHGKSPAKALEHVLHPWVAFMILPLFAFANAGVSLQGVTLAGLTSLLPLGIMAGLFIGKPLGISLFCWLALKLKWASLPEGTTCKQIMAVGILCGIGFTMSIFIATPGLWQRGSRVDQLGQAWHSDRLSAISGRRLPHTASARDGYSPRGITFLQESPSGSPGHYQGEKHVTY</sequence>
<feature type="transmembrane region" description="Helical" evidence="12">
    <location>
        <begin position="197"/>
        <end position="216"/>
    </location>
</feature>
<dbReference type="Pfam" id="PF06965">
    <property type="entry name" value="Na_H_antiport_1"/>
    <property type="match status" value="1"/>
</dbReference>
<evidence type="ECO:0000313" key="14">
    <source>
        <dbReference type="Proteomes" id="UP000254487"/>
    </source>
</evidence>
<feature type="transmembrane region" description="Helical" evidence="12">
    <location>
        <begin position="304"/>
        <end position="328"/>
    </location>
</feature>
<dbReference type="InterPro" id="IPR004670">
    <property type="entry name" value="NhaA"/>
</dbReference>
<feature type="transmembrane region" description="Helical" evidence="12">
    <location>
        <begin position="170"/>
        <end position="191"/>
    </location>
</feature>
<dbReference type="PANTHER" id="PTHR30341">
    <property type="entry name" value="SODIUM ION/PROTON ANTIPORTER NHAA-RELATED"/>
    <property type="match status" value="1"/>
</dbReference>
<proteinExistence type="inferred from homology"/>
<evidence type="ECO:0000256" key="10">
    <source>
        <dbReference type="ARBA" id="ARBA00023136"/>
    </source>
</evidence>
<comment type="similarity">
    <text evidence="12">Belongs to the NhaA Na(+)/H(+) (TC 2.A.33) antiporter family.</text>
</comment>
<dbReference type="NCBIfam" id="NF007111">
    <property type="entry name" value="PRK09560.1"/>
    <property type="match status" value="1"/>
</dbReference>
<keyword evidence="10 12" id="KW-0472">Membrane</keyword>
<keyword evidence="11 12" id="KW-0739">Sodium transport</keyword>
<dbReference type="AlphaFoldDB" id="A0A377Z0F2"/>
<feature type="transmembrane region" description="Helical" evidence="12">
    <location>
        <begin position="273"/>
        <end position="292"/>
    </location>
</feature>
<comment type="catalytic activity">
    <reaction evidence="12">
        <text>Na(+)(in) + 2 H(+)(out) = Na(+)(out) + 2 H(+)(in)</text>
        <dbReference type="Rhea" id="RHEA:29251"/>
        <dbReference type="ChEBI" id="CHEBI:15378"/>
        <dbReference type="ChEBI" id="CHEBI:29101"/>
    </reaction>
</comment>
<dbReference type="Gene3D" id="1.20.1530.10">
    <property type="entry name" value="Na+/H+ antiporter like domain"/>
    <property type="match status" value="1"/>
</dbReference>
<evidence type="ECO:0000256" key="2">
    <source>
        <dbReference type="ARBA" id="ARBA00022448"/>
    </source>
</evidence>
<feature type="transmembrane region" description="Helical" evidence="12">
    <location>
        <begin position="75"/>
        <end position="95"/>
    </location>
</feature>
<dbReference type="GO" id="GO:0006885">
    <property type="term" value="P:regulation of pH"/>
    <property type="evidence" value="ECO:0007669"/>
    <property type="project" value="UniProtKB-UniRule"/>
</dbReference>